<gene>
    <name evidence="2" type="ORF">PMAYCL1PPCAC_00776</name>
</gene>
<comment type="caution">
    <text evidence="2">The sequence shown here is derived from an EMBL/GenBank/DDBJ whole genome shotgun (WGS) entry which is preliminary data.</text>
</comment>
<sequence>MSVLTDILDYSLLVVNLYVLLRIRISREESFRTPFFYWFFMTGIASSFSVVGFFIGSRMQHTVEEGWRFKLGYMTNSFCITFATIGKTFISIHRYSVMRTNSCREDRWGDKMSYILTAITCVLSFGGCMPVFWCGLTYKVVDNVTMVLYLDDECTITQKSRSSAVYFLYVIICVVLTALTSREFVKMSRMVESSTRRHIISSQRNMFIIVFIGTVTQMVKAVHQFCWVPIAIFKLDNLNLFLQNTYDIVHYVATYSFTASLVIFNKRVRRLMMSMKIRDAIIVTSSN</sequence>
<dbReference type="EMBL" id="BTRK01000001">
    <property type="protein sequence ID" value="GMR30581.1"/>
    <property type="molecule type" value="Genomic_DNA"/>
</dbReference>
<keyword evidence="1" id="KW-0472">Membrane</keyword>
<dbReference type="Proteomes" id="UP001328107">
    <property type="component" value="Unassembled WGS sequence"/>
</dbReference>
<proteinExistence type="predicted"/>
<feature type="transmembrane region" description="Helical" evidence="1">
    <location>
        <begin position="206"/>
        <end position="233"/>
    </location>
</feature>
<feature type="transmembrane region" description="Helical" evidence="1">
    <location>
        <begin position="113"/>
        <end position="133"/>
    </location>
</feature>
<dbReference type="PANTHER" id="PTHR31552">
    <property type="entry name" value="SERPENTINE RECEPTOR CLASS GAMMA"/>
    <property type="match status" value="1"/>
</dbReference>
<reference evidence="3" key="1">
    <citation type="submission" date="2022-10" db="EMBL/GenBank/DDBJ databases">
        <title>Genome assembly of Pristionchus species.</title>
        <authorList>
            <person name="Yoshida K."/>
            <person name="Sommer R.J."/>
        </authorList>
    </citation>
    <scope>NUCLEOTIDE SEQUENCE [LARGE SCALE GENOMIC DNA]</scope>
    <source>
        <strain evidence="3">RS5460</strain>
    </source>
</reference>
<feature type="transmembrane region" description="Helical" evidence="1">
    <location>
        <begin position="71"/>
        <end position="92"/>
    </location>
</feature>
<dbReference type="Pfam" id="PF10323">
    <property type="entry name" value="7TM_GPCR_Srv"/>
    <property type="match status" value="1"/>
</dbReference>
<dbReference type="InterPro" id="IPR019426">
    <property type="entry name" value="7TM_GPCR_serpentine_rcpt_Srv"/>
</dbReference>
<dbReference type="PANTHER" id="PTHR31552:SF31">
    <property type="entry name" value="SERPENTINE RECEPTOR CLASS GAMMA"/>
    <property type="match status" value="1"/>
</dbReference>
<evidence type="ECO:0000313" key="2">
    <source>
        <dbReference type="EMBL" id="GMR30581.1"/>
    </source>
</evidence>
<dbReference type="Gene3D" id="1.20.1070.10">
    <property type="entry name" value="Rhodopsin 7-helix transmembrane proteins"/>
    <property type="match status" value="1"/>
</dbReference>
<name>A0AAN4Z115_9BILA</name>
<keyword evidence="1" id="KW-0812">Transmembrane</keyword>
<evidence type="ECO:0008006" key="4">
    <source>
        <dbReference type="Google" id="ProtNLM"/>
    </source>
</evidence>
<organism evidence="2 3">
    <name type="scientific">Pristionchus mayeri</name>
    <dbReference type="NCBI Taxonomy" id="1317129"/>
    <lineage>
        <taxon>Eukaryota</taxon>
        <taxon>Metazoa</taxon>
        <taxon>Ecdysozoa</taxon>
        <taxon>Nematoda</taxon>
        <taxon>Chromadorea</taxon>
        <taxon>Rhabditida</taxon>
        <taxon>Rhabditina</taxon>
        <taxon>Diplogasteromorpha</taxon>
        <taxon>Diplogasteroidea</taxon>
        <taxon>Neodiplogasteridae</taxon>
        <taxon>Pristionchus</taxon>
    </lineage>
</organism>
<evidence type="ECO:0000256" key="1">
    <source>
        <dbReference type="SAM" id="Phobius"/>
    </source>
</evidence>
<feature type="transmembrane region" description="Helical" evidence="1">
    <location>
        <begin position="6"/>
        <end position="23"/>
    </location>
</feature>
<evidence type="ECO:0000313" key="3">
    <source>
        <dbReference type="Proteomes" id="UP001328107"/>
    </source>
</evidence>
<protein>
    <recommendedName>
        <fullName evidence="4">G protein-coupled receptor</fullName>
    </recommendedName>
</protein>
<keyword evidence="1" id="KW-1133">Transmembrane helix</keyword>
<feature type="transmembrane region" description="Helical" evidence="1">
    <location>
        <begin position="35"/>
        <end position="56"/>
    </location>
</feature>
<keyword evidence="3" id="KW-1185">Reference proteome</keyword>
<accession>A0AAN4Z115</accession>
<feature type="transmembrane region" description="Helical" evidence="1">
    <location>
        <begin position="166"/>
        <end position="185"/>
    </location>
</feature>
<feature type="transmembrane region" description="Helical" evidence="1">
    <location>
        <begin position="248"/>
        <end position="268"/>
    </location>
</feature>
<dbReference type="AlphaFoldDB" id="A0AAN4Z115"/>